<keyword evidence="7" id="KW-1185">Reference proteome</keyword>
<name>A0A1I4ZTJ1_9NEIS</name>
<evidence type="ECO:0000313" key="7">
    <source>
        <dbReference type="Proteomes" id="UP000242869"/>
    </source>
</evidence>
<gene>
    <name evidence="6" type="ORF">SAMN05660284_01708</name>
</gene>
<evidence type="ECO:0000256" key="1">
    <source>
        <dbReference type="ARBA" id="ARBA00002868"/>
    </source>
</evidence>
<comment type="similarity">
    <text evidence="2">Belongs to the DUF177 domain family.</text>
</comment>
<dbReference type="EMBL" id="FOVE01000011">
    <property type="protein sequence ID" value="SFN53498.1"/>
    <property type="molecule type" value="Genomic_DNA"/>
</dbReference>
<dbReference type="PANTHER" id="PTHR38099">
    <property type="entry name" value="LARGE RIBOSOMAL RNA SUBUNIT ACCUMULATION PROTEIN YCED"/>
    <property type="match status" value="1"/>
</dbReference>
<protein>
    <recommendedName>
        <fullName evidence="3">Large ribosomal RNA subunit accumulation protein YceD</fullName>
    </recommendedName>
    <alternativeName>
        <fullName evidence="5">23S rRNA accumulation protein YceD</fullName>
    </alternativeName>
</protein>
<evidence type="ECO:0000256" key="4">
    <source>
        <dbReference type="ARBA" id="ARBA00022517"/>
    </source>
</evidence>
<dbReference type="GO" id="GO:0005829">
    <property type="term" value="C:cytosol"/>
    <property type="evidence" value="ECO:0007669"/>
    <property type="project" value="TreeGrafter"/>
</dbReference>
<accession>A0A1I4ZTJ1</accession>
<dbReference type="PANTHER" id="PTHR38099:SF1">
    <property type="entry name" value="LARGE RIBOSOMAL RNA SUBUNIT ACCUMULATION PROTEIN YCED"/>
    <property type="match status" value="1"/>
</dbReference>
<evidence type="ECO:0000256" key="5">
    <source>
        <dbReference type="ARBA" id="ARBA00031841"/>
    </source>
</evidence>
<keyword evidence="4" id="KW-0690">Ribosome biogenesis</keyword>
<dbReference type="OrthoDB" id="5297600at2"/>
<dbReference type="Pfam" id="PF02620">
    <property type="entry name" value="YceD"/>
    <property type="match status" value="1"/>
</dbReference>
<proteinExistence type="inferred from homology"/>
<dbReference type="GO" id="GO:0042254">
    <property type="term" value="P:ribosome biogenesis"/>
    <property type="evidence" value="ECO:0007669"/>
    <property type="project" value="UniProtKB-KW"/>
</dbReference>
<evidence type="ECO:0000313" key="6">
    <source>
        <dbReference type="EMBL" id="SFN53498.1"/>
    </source>
</evidence>
<dbReference type="STRING" id="83765.SAMN05660284_01708"/>
<dbReference type="AlphaFoldDB" id="A0A1I4ZTJ1"/>
<sequence length="168" mass="18295">MTIIHSADFAREGGELSGVLAIADMDRLHDLLAKIDGDVTWHLAGGVDKLERPYLHLTVSAVVGVICQRCLKPMPFNISADTVLTQFPAEELLDEAVAQDEDLEGIVIEPELDVEMLIEDEMLLALPYAPRHEKCEPAGDAVKPAGEAKPNPFAVLAKLKTRKAEDSN</sequence>
<dbReference type="InterPro" id="IPR039255">
    <property type="entry name" value="YceD_bac"/>
</dbReference>
<reference evidence="7" key="1">
    <citation type="submission" date="2016-10" db="EMBL/GenBank/DDBJ databases">
        <authorList>
            <person name="Varghese N."/>
            <person name="Submissions S."/>
        </authorList>
    </citation>
    <scope>NUCLEOTIDE SEQUENCE [LARGE SCALE GENOMIC DNA]</scope>
    <source>
        <strain evidence="7">DSM 6150</strain>
    </source>
</reference>
<evidence type="ECO:0000256" key="3">
    <source>
        <dbReference type="ARBA" id="ARBA00015716"/>
    </source>
</evidence>
<dbReference type="Proteomes" id="UP000242869">
    <property type="component" value="Unassembled WGS sequence"/>
</dbReference>
<dbReference type="InterPro" id="IPR003772">
    <property type="entry name" value="YceD"/>
</dbReference>
<dbReference type="RefSeq" id="WP_091194498.1">
    <property type="nucleotide sequence ID" value="NZ_FOVE01000011.1"/>
</dbReference>
<organism evidence="6 7">
    <name type="scientific">Formivibrio citricus</name>
    <dbReference type="NCBI Taxonomy" id="83765"/>
    <lineage>
        <taxon>Bacteria</taxon>
        <taxon>Pseudomonadati</taxon>
        <taxon>Pseudomonadota</taxon>
        <taxon>Betaproteobacteria</taxon>
        <taxon>Neisseriales</taxon>
        <taxon>Chitinibacteraceae</taxon>
        <taxon>Formivibrio</taxon>
    </lineage>
</organism>
<comment type="function">
    <text evidence="1">Plays a role in synthesis, processing and/or stability of 23S rRNA.</text>
</comment>
<evidence type="ECO:0000256" key="2">
    <source>
        <dbReference type="ARBA" id="ARBA00010740"/>
    </source>
</evidence>